<sequence>MFMPRKGGTLTSQQETLDVNEIFIVILPLYSRTDLPKETILECMARLAAHRLVVGLVLKLLLVISQQPKCAERLKAIELIGDIWSQHEIASLTTIDDSKGDTEFRHAKMHLIRRICLGSDRAEEFMPRLSTLSNSSGPLLSDAIFAIADLCRAEFNIMLWRDDVVIGRLTSEFGRFMHKMVACELNDFRRSLYTTVEGTSRLDRILETVGFF</sequence>
<dbReference type="WBParaSite" id="TCNE_0001904501-mRNA-1">
    <property type="protein sequence ID" value="TCNE_0001904501-mRNA-1"/>
    <property type="gene ID" value="TCNE_0001904501"/>
</dbReference>
<dbReference type="EMBL" id="UYWY01026306">
    <property type="protein sequence ID" value="VDM50362.1"/>
    <property type="molecule type" value="Genomic_DNA"/>
</dbReference>
<protein>
    <submittedName>
        <fullName evidence="3">RICTOR_N domain-containing protein</fullName>
    </submittedName>
</protein>
<evidence type="ECO:0000313" key="3">
    <source>
        <dbReference type="WBParaSite" id="TCNE_0001904501-mRNA-1"/>
    </source>
</evidence>
<keyword evidence="2" id="KW-1185">Reference proteome</keyword>
<gene>
    <name evidence="1" type="ORF">TCNE_LOCUS19041</name>
</gene>
<evidence type="ECO:0000313" key="2">
    <source>
        <dbReference type="Proteomes" id="UP000050794"/>
    </source>
</evidence>
<accession>A0A183VE71</accession>
<organism evidence="2 3">
    <name type="scientific">Toxocara canis</name>
    <name type="common">Canine roundworm</name>
    <dbReference type="NCBI Taxonomy" id="6265"/>
    <lineage>
        <taxon>Eukaryota</taxon>
        <taxon>Metazoa</taxon>
        <taxon>Ecdysozoa</taxon>
        <taxon>Nematoda</taxon>
        <taxon>Chromadorea</taxon>
        <taxon>Rhabditida</taxon>
        <taxon>Spirurina</taxon>
        <taxon>Ascaridomorpha</taxon>
        <taxon>Ascaridoidea</taxon>
        <taxon>Toxocaridae</taxon>
        <taxon>Toxocara</taxon>
    </lineage>
</organism>
<dbReference type="AlphaFoldDB" id="A0A183VE71"/>
<reference evidence="3" key="1">
    <citation type="submission" date="2016-06" db="UniProtKB">
        <authorList>
            <consortium name="WormBaseParasite"/>
        </authorList>
    </citation>
    <scope>IDENTIFICATION</scope>
</reference>
<evidence type="ECO:0000313" key="1">
    <source>
        <dbReference type="EMBL" id="VDM50362.1"/>
    </source>
</evidence>
<name>A0A183VE71_TOXCA</name>
<dbReference type="Proteomes" id="UP000050794">
    <property type="component" value="Unassembled WGS sequence"/>
</dbReference>
<proteinExistence type="predicted"/>
<reference evidence="1 2" key="2">
    <citation type="submission" date="2018-11" db="EMBL/GenBank/DDBJ databases">
        <authorList>
            <consortium name="Pathogen Informatics"/>
        </authorList>
    </citation>
    <scope>NUCLEOTIDE SEQUENCE [LARGE SCALE GENOMIC DNA]</scope>
</reference>